<evidence type="ECO:0000256" key="7">
    <source>
        <dbReference type="ARBA" id="ARBA00023054"/>
    </source>
</evidence>
<comment type="subcellular location">
    <subcellularLocation>
        <location evidence="1">Endoplasmic reticulum membrane</location>
        <topology evidence="1">Single-pass type IV membrane protein</topology>
    </subcellularLocation>
</comment>
<reference evidence="14" key="3">
    <citation type="submission" date="2019-09" db="EMBL/GenBank/DDBJ databases">
        <authorList>
            <person name="Gao Z."/>
        </authorList>
    </citation>
    <scope>NUCLEOTIDE SEQUENCE</scope>
    <source>
        <tissue evidence="14">Leaves</tissue>
    </source>
</reference>
<dbReference type="GO" id="GO:0005484">
    <property type="term" value="F:SNAP receptor activity"/>
    <property type="evidence" value="ECO:0007669"/>
    <property type="project" value="InterPro"/>
</dbReference>
<comment type="caution">
    <text evidence="14">The sequence shown here is derived from an EMBL/GenBank/DDBJ whole genome shotgun (WGS) entry which is preliminary data.</text>
</comment>
<keyword evidence="15" id="KW-1185">Reference proteome</keyword>
<dbReference type="Pfam" id="PF03908">
    <property type="entry name" value="Sec20"/>
    <property type="match status" value="1"/>
</dbReference>
<evidence type="ECO:0000256" key="5">
    <source>
        <dbReference type="ARBA" id="ARBA00022892"/>
    </source>
</evidence>
<dbReference type="EMBL" id="RXIC02000024">
    <property type="protein sequence ID" value="KAB1209621.1"/>
    <property type="molecule type" value="Genomic_DNA"/>
</dbReference>
<reference evidence="14 15" key="2">
    <citation type="journal article" date="2019" name="Plant Biotechnol. J.">
        <title>The red bayberry genome and genetic basis of sex determination.</title>
        <authorList>
            <person name="Jia H.M."/>
            <person name="Jia H.J."/>
            <person name="Cai Q.L."/>
            <person name="Wang Y."/>
            <person name="Zhao H.B."/>
            <person name="Yang W.F."/>
            <person name="Wang G.Y."/>
            <person name="Li Y.H."/>
            <person name="Zhan D.L."/>
            <person name="Shen Y.T."/>
            <person name="Niu Q.F."/>
            <person name="Chang L."/>
            <person name="Qiu J."/>
            <person name="Zhao L."/>
            <person name="Xie H.B."/>
            <person name="Fu W.Y."/>
            <person name="Jin J."/>
            <person name="Li X.W."/>
            <person name="Jiao Y."/>
            <person name="Zhou C.C."/>
            <person name="Tu T."/>
            <person name="Chai C.Y."/>
            <person name="Gao J.L."/>
            <person name="Fan L.J."/>
            <person name="van de Weg E."/>
            <person name="Wang J.Y."/>
            <person name="Gao Z.S."/>
        </authorList>
    </citation>
    <scope>NUCLEOTIDE SEQUENCE [LARGE SCALE GENOMIC DNA]</scope>
    <source>
        <tissue evidence="14">Leaves</tissue>
    </source>
</reference>
<dbReference type="GO" id="GO:0005789">
    <property type="term" value="C:endoplasmic reticulum membrane"/>
    <property type="evidence" value="ECO:0007669"/>
    <property type="project" value="UniProtKB-SubCell"/>
</dbReference>
<dbReference type="Proteomes" id="UP000516437">
    <property type="component" value="Chromosome 3"/>
</dbReference>
<keyword evidence="2" id="KW-0813">Transport</keyword>
<keyword evidence="3 11" id="KW-0812">Transmembrane</keyword>
<accession>A0A6A1W6M2</accession>
<dbReference type="AlphaFoldDB" id="A0A6A1W6M2"/>
<dbReference type="Proteomes" id="UP000516437">
    <property type="component" value="Chromosome 6"/>
</dbReference>
<keyword evidence="7 10" id="KW-0175">Coiled coil</keyword>
<evidence type="ECO:0000313" key="14">
    <source>
        <dbReference type="EMBL" id="KAB1219368.1"/>
    </source>
</evidence>
<evidence type="ECO:0000256" key="6">
    <source>
        <dbReference type="ARBA" id="ARBA00022989"/>
    </source>
</evidence>
<evidence type="ECO:0000259" key="12">
    <source>
        <dbReference type="Pfam" id="PF03908"/>
    </source>
</evidence>
<keyword evidence="8 11" id="KW-0472">Membrane</keyword>
<evidence type="ECO:0000256" key="8">
    <source>
        <dbReference type="ARBA" id="ARBA00023136"/>
    </source>
</evidence>
<keyword evidence="5" id="KW-0931">ER-Golgi transport</keyword>
<organism evidence="14 15">
    <name type="scientific">Morella rubra</name>
    <name type="common">Chinese bayberry</name>
    <dbReference type="NCBI Taxonomy" id="262757"/>
    <lineage>
        <taxon>Eukaryota</taxon>
        <taxon>Viridiplantae</taxon>
        <taxon>Streptophyta</taxon>
        <taxon>Embryophyta</taxon>
        <taxon>Tracheophyta</taxon>
        <taxon>Spermatophyta</taxon>
        <taxon>Magnoliopsida</taxon>
        <taxon>eudicotyledons</taxon>
        <taxon>Gunneridae</taxon>
        <taxon>Pentapetalae</taxon>
        <taxon>rosids</taxon>
        <taxon>fabids</taxon>
        <taxon>Fagales</taxon>
        <taxon>Myricaceae</taxon>
        <taxon>Morella</taxon>
    </lineage>
</organism>
<proteinExistence type="inferred from homology"/>
<dbReference type="EMBL" id="RXIC02000021">
    <property type="protein sequence ID" value="KAB1219368.1"/>
    <property type="molecule type" value="Genomic_DNA"/>
</dbReference>
<dbReference type="GO" id="GO:0031201">
    <property type="term" value="C:SNARE complex"/>
    <property type="evidence" value="ECO:0007669"/>
    <property type="project" value="TreeGrafter"/>
</dbReference>
<dbReference type="InterPro" id="IPR056173">
    <property type="entry name" value="Sec20_C"/>
</dbReference>
<dbReference type="PANTHER" id="PTHR12825">
    <property type="entry name" value="BNIP1-RELATED"/>
    <property type="match status" value="1"/>
</dbReference>
<evidence type="ECO:0000256" key="4">
    <source>
        <dbReference type="ARBA" id="ARBA00022824"/>
    </source>
</evidence>
<dbReference type="GO" id="GO:0006890">
    <property type="term" value="P:retrograde vesicle-mediated transport, Golgi to endoplasmic reticulum"/>
    <property type="evidence" value="ECO:0007669"/>
    <property type="project" value="InterPro"/>
</dbReference>
<dbReference type="PANTHER" id="PTHR12825:SF0">
    <property type="entry name" value="VESICLE TRANSPORT PROTEIN SEC20"/>
    <property type="match status" value="1"/>
</dbReference>
<evidence type="ECO:0000256" key="11">
    <source>
        <dbReference type="SAM" id="Phobius"/>
    </source>
</evidence>
<gene>
    <name evidence="14" type="ORF">CJ030_MR3G001149</name>
    <name evidence="13" type="ORF">CJ030_MR6G019367</name>
</gene>
<evidence type="ECO:0000313" key="13">
    <source>
        <dbReference type="EMBL" id="KAB1209621.1"/>
    </source>
</evidence>
<comment type="similarity">
    <text evidence="9">Belongs to the SEC20 family.</text>
</comment>
<dbReference type="OrthoDB" id="46868at2759"/>
<evidence type="ECO:0000256" key="1">
    <source>
        <dbReference type="ARBA" id="ARBA00004163"/>
    </source>
</evidence>
<name>A0A6A1W6M2_9ROSI</name>
<keyword evidence="6 11" id="KW-1133">Transmembrane helix</keyword>
<evidence type="ECO:0000256" key="10">
    <source>
        <dbReference type="SAM" id="Coils"/>
    </source>
</evidence>
<feature type="transmembrane region" description="Helical" evidence="11">
    <location>
        <begin position="224"/>
        <end position="242"/>
    </location>
</feature>
<evidence type="ECO:0000313" key="15">
    <source>
        <dbReference type="Proteomes" id="UP000516437"/>
    </source>
</evidence>
<feature type="coiled-coil region" evidence="10">
    <location>
        <begin position="87"/>
        <end position="121"/>
    </location>
</feature>
<dbReference type="InterPro" id="IPR005606">
    <property type="entry name" value="Sec20"/>
</dbReference>
<reference evidence="14" key="1">
    <citation type="submission" date="2018-07" db="EMBL/GenBank/DDBJ databases">
        <authorList>
            <person name="Gao Z.-S."/>
            <person name="Jia H.-M."/>
            <person name="Jia H.-J."/>
            <person name="Cai Q.-L."/>
            <person name="Wang Y."/>
            <person name="Zhao H.-B."/>
        </authorList>
    </citation>
    <scope>NUCLEOTIDE SEQUENCE</scope>
    <source>
        <tissue evidence="14">Leaves</tissue>
    </source>
</reference>
<sequence>MDKVVEAVEKAKKEWDEAYTRTQEHIKAIEEYGKSREERNSSSNSLPRLNGLAQDGLALLSSLQFKLDLLAPQLPTDDEVQSASALLETMKKQSHNLRLSLRNANLQAKANVRKAAQEERELLLGGGAESTIRRRNLQTKAGMTSAAESITESLRRTRQLMVQEVERNASTLMTFGGSFYLNIVYESTGVLKKAESEYKGHRSLFMRTRNLLSTMQRQDILDRVIVAVGFFLFSCAVFYVVSKRIGILKLQRKVIAALRAGVVGRADLEHRAVADGINLPQVHENAVHMVDVPLEQPMRDEL</sequence>
<evidence type="ECO:0000256" key="9">
    <source>
        <dbReference type="ARBA" id="ARBA00037934"/>
    </source>
</evidence>
<evidence type="ECO:0000256" key="3">
    <source>
        <dbReference type="ARBA" id="ARBA00022692"/>
    </source>
</evidence>
<evidence type="ECO:0000256" key="2">
    <source>
        <dbReference type="ARBA" id="ARBA00022448"/>
    </source>
</evidence>
<keyword evidence="4" id="KW-0256">Endoplasmic reticulum</keyword>
<protein>
    <recommendedName>
        <fullName evidence="12">Sec20 C-terminal domain-containing protein</fullName>
    </recommendedName>
</protein>
<feature type="domain" description="Sec20 C-terminal" evidence="12">
    <location>
        <begin position="145"/>
        <end position="245"/>
    </location>
</feature>